<name>A0A919SN40_9ACTN</name>
<feature type="region of interest" description="Disordered" evidence="1">
    <location>
        <begin position="24"/>
        <end position="72"/>
    </location>
</feature>
<gene>
    <name evidence="3" type="ORF">Aco04nite_36730</name>
</gene>
<evidence type="ECO:0000313" key="3">
    <source>
        <dbReference type="EMBL" id="GIM73713.1"/>
    </source>
</evidence>
<organism evidence="3 4">
    <name type="scientific">Winogradskya consettensis</name>
    <dbReference type="NCBI Taxonomy" id="113560"/>
    <lineage>
        <taxon>Bacteria</taxon>
        <taxon>Bacillati</taxon>
        <taxon>Actinomycetota</taxon>
        <taxon>Actinomycetes</taxon>
        <taxon>Micromonosporales</taxon>
        <taxon>Micromonosporaceae</taxon>
        <taxon>Winogradskya</taxon>
    </lineage>
</organism>
<evidence type="ECO:0000313" key="4">
    <source>
        <dbReference type="Proteomes" id="UP000680865"/>
    </source>
</evidence>
<feature type="chain" id="PRO_5037252941" description="Lipoprotein" evidence="2">
    <location>
        <begin position="25"/>
        <end position="186"/>
    </location>
</feature>
<dbReference type="RefSeq" id="WP_212998424.1">
    <property type="nucleotide sequence ID" value="NZ_BAAATW010000012.1"/>
</dbReference>
<proteinExistence type="predicted"/>
<protein>
    <recommendedName>
        <fullName evidence="5">Lipoprotein</fullName>
    </recommendedName>
</protein>
<dbReference type="PROSITE" id="PS51257">
    <property type="entry name" value="PROKAR_LIPOPROTEIN"/>
    <property type="match status" value="1"/>
</dbReference>
<sequence>MTSRIPLLLLGTLTLSACTPIVQASPSSSSSPSAHTSTSPSASPSRTHSTKASHKASHKPSHSPSPSHSTVSGPRIVSFKVIQKPKCAEGTAVFRAPAVDLIIAWKITGADSGALSVDDPTHTPGTYRMVGTEGTESFGFSCGGEVGSVETHKYDIYSVGGGTQKSRSLTVSAKVLDTGRETVAPK</sequence>
<reference evidence="3" key="1">
    <citation type="submission" date="2021-03" db="EMBL/GenBank/DDBJ databases">
        <title>Whole genome shotgun sequence of Actinoplanes consettensis NBRC 14913.</title>
        <authorList>
            <person name="Komaki H."/>
            <person name="Tamura T."/>
        </authorList>
    </citation>
    <scope>NUCLEOTIDE SEQUENCE</scope>
    <source>
        <strain evidence="3">NBRC 14913</strain>
    </source>
</reference>
<dbReference type="AlphaFoldDB" id="A0A919SN40"/>
<comment type="caution">
    <text evidence="3">The sequence shown here is derived from an EMBL/GenBank/DDBJ whole genome shotgun (WGS) entry which is preliminary data.</text>
</comment>
<keyword evidence="4" id="KW-1185">Reference proteome</keyword>
<accession>A0A919SN40</accession>
<evidence type="ECO:0008006" key="5">
    <source>
        <dbReference type="Google" id="ProtNLM"/>
    </source>
</evidence>
<feature type="signal peptide" evidence="2">
    <location>
        <begin position="1"/>
        <end position="24"/>
    </location>
</feature>
<feature type="compositionally biased region" description="Low complexity" evidence="1">
    <location>
        <begin position="24"/>
        <end position="47"/>
    </location>
</feature>
<feature type="compositionally biased region" description="Basic residues" evidence="1">
    <location>
        <begin position="48"/>
        <end position="61"/>
    </location>
</feature>
<keyword evidence="2" id="KW-0732">Signal</keyword>
<dbReference type="EMBL" id="BOQP01000017">
    <property type="protein sequence ID" value="GIM73713.1"/>
    <property type="molecule type" value="Genomic_DNA"/>
</dbReference>
<dbReference type="Proteomes" id="UP000680865">
    <property type="component" value="Unassembled WGS sequence"/>
</dbReference>
<evidence type="ECO:0000256" key="2">
    <source>
        <dbReference type="SAM" id="SignalP"/>
    </source>
</evidence>
<evidence type="ECO:0000256" key="1">
    <source>
        <dbReference type="SAM" id="MobiDB-lite"/>
    </source>
</evidence>